<dbReference type="InterPro" id="IPR025486">
    <property type="entry name" value="DUF4378"/>
</dbReference>
<dbReference type="Pfam" id="PF14309">
    <property type="entry name" value="DUF4378"/>
    <property type="match status" value="1"/>
</dbReference>
<comment type="caution">
    <text evidence="3">The sequence shown here is derived from an EMBL/GenBank/DDBJ whole genome shotgun (WGS) entry which is preliminary data.</text>
</comment>
<gene>
    <name evidence="3" type="ORF">C1H46_011140</name>
</gene>
<dbReference type="STRING" id="106549.A0A540MWV0"/>
<feature type="compositionally biased region" description="Polar residues" evidence="1">
    <location>
        <begin position="66"/>
        <end position="76"/>
    </location>
</feature>
<dbReference type="EMBL" id="VIEB01000159">
    <property type="protein sequence ID" value="TQE03239.1"/>
    <property type="molecule type" value="Genomic_DNA"/>
</dbReference>
<feature type="region of interest" description="Disordered" evidence="1">
    <location>
        <begin position="62"/>
        <end position="98"/>
    </location>
</feature>
<evidence type="ECO:0000313" key="3">
    <source>
        <dbReference type="EMBL" id="TQE03239.1"/>
    </source>
</evidence>
<dbReference type="PANTHER" id="PTHR47071:SF2">
    <property type="entry name" value="PROTEIN TRM32"/>
    <property type="match status" value="1"/>
</dbReference>
<dbReference type="Proteomes" id="UP000315295">
    <property type="component" value="Unassembled WGS sequence"/>
</dbReference>
<proteinExistence type="predicted"/>
<sequence>MPVTKALYQNTDKSEQLDAIMERSDNGANIADTDDIDEYVIEPALRGSRTHQEQEIGTAMNRESEQAQLNESSNLELCSEVDPGSPHVNEPDSSLDVQGSHNIDSLPKTTSTEIEHQPLDPTLFKELEDCFQHEPETYEDQVTSGNWDHRLLFYLVNETLLEVYERSYTYFPRAFSLQRLHSSNAEGVTSSP</sequence>
<dbReference type="PANTHER" id="PTHR47071">
    <property type="entry name" value="PROTEIN TRM32"/>
    <property type="match status" value="1"/>
</dbReference>
<evidence type="ECO:0000259" key="2">
    <source>
        <dbReference type="Pfam" id="PF14309"/>
    </source>
</evidence>
<accession>A0A540MWV0</accession>
<dbReference type="InterPro" id="IPR044257">
    <property type="entry name" value="TRM32-like"/>
</dbReference>
<organism evidence="3 4">
    <name type="scientific">Malus baccata</name>
    <name type="common">Siberian crab apple</name>
    <name type="synonym">Pyrus baccata</name>
    <dbReference type="NCBI Taxonomy" id="106549"/>
    <lineage>
        <taxon>Eukaryota</taxon>
        <taxon>Viridiplantae</taxon>
        <taxon>Streptophyta</taxon>
        <taxon>Embryophyta</taxon>
        <taxon>Tracheophyta</taxon>
        <taxon>Spermatophyta</taxon>
        <taxon>Magnoliopsida</taxon>
        <taxon>eudicotyledons</taxon>
        <taxon>Gunneridae</taxon>
        <taxon>Pentapetalae</taxon>
        <taxon>rosids</taxon>
        <taxon>fabids</taxon>
        <taxon>Rosales</taxon>
        <taxon>Rosaceae</taxon>
        <taxon>Amygdaloideae</taxon>
        <taxon>Maleae</taxon>
        <taxon>Malus</taxon>
    </lineage>
</organism>
<name>A0A540MWV0_MALBA</name>
<evidence type="ECO:0000256" key="1">
    <source>
        <dbReference type="SAM" id="MobiDB-lite"/>
    </source>
</evidence>
<feature type="domain" description="DUF4378" evidence="2">
    <location>
        <begin position="112"/>
        <end position="179"/>
    </location>
</feature>
<evidence type="ECO:0000313" key="4">
    <source>
        <dbReference type="Proteomes" id="UP000315295"/>
    </source>
</evidence>
<keyword evidence="4" id="KW-1185">Reference proteome</keyword>
<reference evidence="3 4" key="1">
    <citation type="journal article" date="2019" name="G3 (Bethesda)">
        <title>Sequencing of a Wild Apple (Malus baccata) Genome Unravels the Differences Between Cultivated and Wild Apple Species Regarding Disease Resistance and Cold Tolerance.</title>
        <authorList>
            <person name="Chen X."/>
        </authorList>
    </citation>
    <scope>NUCLEOTIDE SEQUENCE [LARGE SCALE GENOMIC DNA]</scope>
    <source>
        <strain evidence="4">cv. Shandingzi</strain>
        <tissue evidence="3">Leaves</tissue>
    </source>
</reference>
<protein>
    <recommendedName>
        <fullName evidence="2">DUF4378 domain-containing protein</fullName>
    </recommendedName>
</protein>
<dbReference type="AlphaFoldDB" id="A0A540MWV0"/>